<evidence type="ECO:0000256" key="7">
    <source>
        <dbReference type="ARBA" id="ARBA00023136"/>
    </source>
</evidence>
<dbReference type="PANTHER" id="PTHR30269:SF0">
    <property type="entry name" value="MEMBRANE TRANSPORTER PROTEIN YFCA-RELATED"/>
    <property type="match status" value="1"/>
</dbReference>
<keyword evidence="3" id="KW-0813">Transport</keyword>
<dbReference type="InterPro" id="IPR002781">
    <property type="entry name" value="TM_pro_TauE-like"/>
</dbReference>
<evidence type="ECO:0000256" key="5">
    <source>
        <dbReference type="ARBA" id="ARBA00022692"/>
    </source>
</evidence>
<feature type="transmembrane region" description="Helical" evidence="8">
    <location>
        <begin position="230"/>
        <end position="248"/>
    </location>
</feature>
<evidence type="ECO:0000256" key="2">
    <source>
        <dbReference type="ARBA" id="ARBA00009142"/>
    </source>
</evidence>
<evidence type="ECO:0000256" key="4">
    <source>
        <dbReference type="ARBA" id="ARBA00022475"/>
    </source>
</evidence>
<gene>
    <name evidence="9" type="ORF">IFK94_13495</name>
</gene>
<protein>
    <recommendedName>
        <fullName evidence="8">Probable membrane transporter protein</fullName>
    </recommendedName>
</protein>
<evidence type="ECO:0000256" key="6">
    <source>
        <dbReference type="ARBA" id="ARBA00022989"/>
    </source>
</evidence>
<feature type="transmembrane region" description="Helical" evidence="8">
    <location>
        <begin position="137"/>
        <end position="164"/>
    </location>
</feature>
<name>A0A8J6Y9T1_9BACT</name>
<dbReference type="AlphaFoldDB" id="A0A8J6Y9T1"/>
<evidence type="ECO:0000256" key="3">
    <source>
        <dbReference type="ARBA" id="ARBA00022448"/>
    </source>
</evidence>
<comment type="similarity">
    <text evidence="2 8">Belongs to the 4-toluene sulfonate uptake permease (TSUP) (TC 2.A.102) family.</text>
</comment>
<dbReference type="GO" id="GO:0005886">
    <property type="term" value="C:plasma membrane"/>
    <property type="evidence" value="ECO:0007669"/>
    <property type="project" value="UniProtKB-SubCell"/>
</dbReference>
<comment type="subcellular location">
    <subcellularLocation>
        <location evidence="1 8">Cell membrane</location>
        <topology evidence="1 8">Multi-pass membrane protein</topology>
    </subcellularLocation>
</comment>
<evidence type="ECO:0000313" key="9">
    <source>
        <dbReference type="EMBL" id="MBD3869131.1"/>
    </source>
</evidence>
<feature type="transmembrane region" description="Helical" evidence="8">
    <location>
        <begin position="201"/>
        <end position="224"/>
    </location>
</feature>
<keyword evidence="5 8" id="KW-0812">Transmembrane</keyword>
<organism evidence="9 10">
    <name type="scientific">Candidatus Polarisedimenticola svalbardensis</name>
    <dbReference type="NCBI Taxonomy" id="2886004"/>
    <lineage>
        <taxon>Bacteria</taxon>
        <taxon>Pseudomonadati</taxon>
        <taxon>Acidobacteriota</taxon>
        <taxon>Candidatus Polarisedimenticolia</taxon>
        <taxon>Candidatus Polarisedimenticolales</taxon>
        <taxon>Candidatus Polarisedimenticolaceae</taxon>
        <taxon>Candidatus Polarisedimenticola</taxon>
    </lineage>
</organism>
<evidence type="ECO:0000313" key="10">
    <source>
        <dbReference type="Proteomes" id="UP000648239"/>
    </source>
</evidence>
<dbReference type="Proteomes" id="UP000648239">
    <property type="component" value="Unassembled WGS sequence"/>
</dbReference>
<dbReference type="EMBL" id="JACXWD010000061">
    <property type="protein sequence ID" value="MBD3869131.1"/>
    <property type="molecule type" value="Genomic_DNA"/>
</dbReference>
<proteinExistence type="inferred from homology"/>
<comment type="caution">
    <text evidence="9">The sequence shown here is derived from an EMBL/GenBank/DDBJ whole genome shotgun (WGS) entry which is preliminary data.</text>
</comment>
<dbReference type="InterPro" id="IPR052017">
    <property type="entry name" value="TSUP"/>
</dbReference>
<reference evidence="9 10" key="1">
    <citation type="submission" date="2020-08" db="EMBL/GenBank/DDBJ databases">
        <title>Acidobacteriota in marine sediments use diverse sulfur dissimilation pathways.</title>
        <authorList>
            <person name="Wasmund K."/>
        </authorList>
    </citation>
    <scope>NUCLEOTIDE SEQUENCE [LARGE SCALE GENOMIC DNA]</scope>
    <source>
        <strain evidence="9">MAG AM4</strain>
    </source>
</reference>
<evidence type="ECO:0000256" key="1">
    <source>
        <dbReference type="ARBA" id="ARBA00004651"/>
    </source>
</evidence>
<sequence length="250" mass="26218">MPDLNPTWIEYSLLFLGGLVAGALNVLAGGGSFLTLPILIFLGLPATMANGTNRVGILLQNVAATASFQREGLMNWRFTARMAVPAVIGAACGTLVALQISETSFKRILATLMIVVTLWTLWDPAGRMKGRKAVSPALMAVGFFLVGMYGGFVQAGVGFLILALTTLAGFDLVRGNAIKVLMVLLFTTVSLAIFASNGQVVWTLGLVLAAGTVLGGLAGARLTILKGHTWVRGVVTVVVIAMAIRLWATS</sequence>
<keyword evidence="6 8" id="KW-1133">Transmembrane helix</keyword>
<evidence type="ECO:0000256" key="8">
    <source>
        <dbReference type="RuleBase" id="RU363041"/>
    </source>
</evidence>
<dbReference type="Pfam" id="PF01925">
    <property type="entry name" value="TauE"/>
    <property type="match status" value="1"/>
</dbReference>
<keyword evidence="7 8" id="KW-0472">Membrane</keyword>
<keyword evidence="4 8" id="KW-1003">Cell membrane</keyword>
<feature type="transmembrane region" description="Helical" evidence="8">
    <location>
        <begin position="107"/>
        <end position="125"/>
    </location>
</feature>
<feature type="transmembrane region" description="Helical" evidence="8">
    <location>
        <begin position="78"/>
        <end position="101"/>
    </location>
</feature>
<feature type="transmembrane region" description="Helical" evidence="8">
    <location>
        <begin position="12"/>
        <end position="44"/>
    </location>
</feature>
<accession>A0A8J6Y9T1</accession>
<feature type="transmembrane region" description="Helical" evidence="8">
    <location>
        <begin position="176"/>
        <end position="194"/>
    </location>
</feature>
<dbReference type="PANTHER" id="PTHR30269">
    <property type="entry name" value="TRANSMEMBRANE PROTEIN YFCA"/>
    <property type="match status" value="1"/>
</dbReference>